<dbReference type="InterPro" id="IPR036770">
    <property type="entry name" value="Ankyrin_rpt-contain_sf"/>
</dbReference>
<evidence type="ECO:0000256" key="1">
    <source>
        <dbReference type="ARBA" id="ARBA00022737"/>
    </source>
</evidence>
<dbReference type="PROSITE" id="PS50088">
    <property type="entry name" value="ANK_REPEAT"/>
    <property type="match status" value="1"/>
</dbReference>
<organism evidence="4 5">
    <name type="scientific">Citrullus colocynthis</name>
    <name type="common">colocynth</name>
    <dbReference type="NCBI Taxonomy" id="252529"/>
    <lineage>
        <taxon>Eukaryota</taxon>
        <taxon>Viridiplantae</taxon>
        <taxon>Streptophyta</taxon>
        <taxon>Embryophyta</taxon>
        <taxon>Tracheophyta</taxon>
        <taxon>Spermatophyta</taxon>
        <taxon>Magnoliopsida</taxon>
        <taxon>eudicotyledons</taxon>
        <taxon>Gunneridae</taxon>
        <taxon>Pentapetalae</taxon>
        <taxon>rosids</taxon>
        <taxon>fabids</taxon>
        <taxon>Cucurbitales</taxon>
        <taxon>Cucurbitaceae</taxon>
        <taxon>Benincaseae</taxon>
        <taxon>Citrullus</taxon>
    </lineage>
</organism>
<keyword evidence="5" id="KW-1185">Reference proteome</keyword>
<dbReference type="EMBL" id="OZ021745">
    <property type="protein sequence ID" value="CAK9313191.1"/>
    <property type="molecule type" value="Genomic_DNA"/>
</dbReference>
<evidence type="ECO:0000313" key="4">
    <source>
        <dbReference type="EMBL" id="CAK9313191.1"/>
    </source>
</evidence>
<dbReference type="PANTHER" id="PTHR24186:SF38">
    <property type="entry name" value="ANKYRIN REPEAT FAMILY PROTEIN"/>
    <property type="match status" value="1"/>
</dbReference>
<feature type="repeat" description="ANK" evidence="3">
    <location>
        <begin position="81"/>
        <end position="103"/>
    </location>
</feature>
<protein>
    <submittedName>
        <fullName evidence="4">Uncharacterized protein</fullName>
    </submittedName>
</protein>
<reference evidence="4 5" key="1">
    <citation type="submission" date="2024-03" db="EMBL/GenBank/DDBJ databases">
        <authorList>
            <person name="Gkanogiannis A."/>
            <person name="Becerra Lopez-Lavalle L."/>
        </authorList>
    </citation>
    <scope>NUCLEOTIDE SEQUENCE [LARGE SCALE GENOMIC DNA]</scope>
</reference>
<dbReference type="PROSITE" id="PS50297">
    <property type="entry name" value="ANK_REP_REGION"/>
    <property type="match status" value="1"/>
</dbReference>
<dbReference type="SUPFAM" id="SSF48403">
    <property type="entry name" value="Ankyrin repeat"/>
    <property type="match status" value="1"/>
</dbReference>
<sequence>MAGNVEKMLELLQQAVRLVDTVVAYPPPDRHADFPNRILQRKPRLARELDSKGCRGGTTHVEITRLLLEVDSDTCLFRNADGWNPLQLAAVNGHVDVLKELVRGRPDAAGARTVDDRGGNALHLCVKNKQL</sequence>
<dbReference type="Proteomes" id="UP001642487">
    <property type="component" value="Chromosome 11"/>
</dbReference>
<evidence type="ECO:0000256" key="3">
    <source>
        <dbReference type="PROSITE-ProRule" id="PRU00023"/>
    </source>
</evidence>
<dbReference type="PANTHER" id="PTHR24186">
    <property type="entry name" value="PROTEIN PHOSPHATASE 1 REGULATORY SUBUNIT"/>
    <property type="match status" value="1"/>
</dbReference>
<evidence type="ECO:0000313" key="5">
    <source>
        <dbReference type="Proteomes" id="UP001642487"/>
    </source>
</evidence>
<name>A0ABP0Y214_9ROSI</name>
<dbReference type="InterPro" id="IPR002110">
    <property type="entry name" value="Ankyrin_rpt"/>
</dbReference>
<keyword evidence="1" id="KW-0677">Repeat</keyword>
<proteinExistence type="predicted"/>
<dbReference type="Gene3D" id="1.25.40.20">
    <property type="entry name" value="Ankyrin repeat-containing domain"/>
    <property type="match status" value="1"/>
</dbReference>
<keyword evidence="2 3" id="KW-0040">ANK repeat</keyword>
<evidence type="ECO:0000256" key="2">
    <source>
        <dbReference type="ARBA" id="ARBA00023043"/>
    </source>
</evidence>
<gene>
    <name evidence="4" type="ORF">CITCOLO1_LOCUS4903</name>
</gene>
<accession>A0ABP0Y214</accession>
<dbReference type="Pfam" id="PF12796">
    <property type="entry name" value="Ank_2"/>
    <property type="match status" value="1"/>
</dbReference>